<protein>
    <recommendedName>
        <fullName evidence="4">ABC-2 family transporter</fullName>
    </recommendedName>
</protein>
<feature type="transmembrane region" description="Helical" evidence="1">
    <location>
        <begin position="128"/>
        <end position="153"/>
    </location>
</feature>
<keyword evidence="1" id="KW-0472">Membrane</keyword>
<comment type="caution">
    <text evidence="2">The sequence shown here is derived from an EMBL/GenBank/DDBJ whole genome shotgun (WGS) entry which is preliminary data.</text>
</comment>
<accession>A0A4R1N3D6</accession>
<name>A0A4R1N3D6_9FIRM</name>
<reference evidence="2 3" key="1">
    <citation type="submission" date="2019-03" db="EMBL/GenBank/DDBJ databases">
        <title>Genomic Encyclopedia of Type Strains, Phase IV (KMG-IV): sequencing the most valuable type-strain genomes for metagenomic binning, comparative biology and taxonomic classification.</title>
        <authorList>
            <person name="Goeker M."/>
        </authorList>
    </citation>
    <scope>NUCLEOTIDE SEQUENCE [LARGE SCALE GENOMIC DNA]</scope>
    <source>
        <strain evidence="2 3">DSM 24176</strain>
    </source>
</reference>
<gene>
    <name evidence="2" type="ORF">EDC19_0984</name>
</gene>
<dbReference type="Proteomes" id="UP000294545">
    <property type="component" value="Unassembled WGS sequence"/>
</dbReference>
<keyword evidence="1" id="KW-1133">Transmembrane helix</keyword>
<keyword evidence="3" id="KW-1185">Reference proteome</keyword>
<proteinExistence type="predicted"/>
<dbReference type="AlphaFoldDB" id="A0A4R1N3D6"/>
<evidence type="ECO:0008006" key="4">
    <source>
        <dbReference type="Google" id="ProtNLM"/>
    </source>
</evidence>
<feature type="transmembrane region" description="Helical" evidence="1">
    <location>
        <begin position="98"/>
        <end position="122"/>
    </location>
</feature>
<evidence type="ECO:0000256" key="1">
    <source>
        <dbReference type="SAM" id="Phobius"/>
    </source>
</evidence>
<organism evidence="2 3">
    <name type="scientific">Natranaerovirga hydrolytica</name>
    <dbReference type="NCBI Taxonomy" id="680378"/>
    <lineage>
        <taxon>Bacteria</taxon>
        <taxon>Bacillati</taxon>
        <taxon>Bacillota</taxon>
        <taxon>Clostridia</taxon>
        <taxon>Lachnospirales</taxon>
        <taxon>Natranaerovirgaceae</taxon>
        <taxon>Natranaerovirga</taxon>
    </lineage>
</organism>
<feature type="transmembrane region" description="Helical" evidence="1">
    <location>
        <begin position="165"/>
        <end position="188"/>
    </location>
</feature>
<evidence type="ECO:0000313" key="3">
    <source>
        <dbReference type="Proteomes" id="UP000294545"/>
    </source>
</evidence>
<dbReference type="EMBL" id="SMGQ01000011">
    <property type="protein sequence ID" value="TCK98554.1"/>
    <property type="molecule type" value="Genomic_DNA"/>
</dbReference>
<evidence type="ECO:0000313" key="2">
    <source>
        <dbReference type="EMBL" id="TCK98554.1"/>
    </source>
</evidence>
<feature type="transmembrane region" description="Helical" evidence="1">
    <location>
        <begin position="45"/>
        <end position="68"/>
    </location>
</feature>
<feature type="transmembrane region" description="Helical" evidence="1">
    <location>
        <begin position="194"/>
        <end position="217"/>
    </location>
</feature>
<sequence>MIFTAKQQMHYLFKTPTFIILFIFFNLAVFIPLFINLFFLDGDTYYLITLSAFFQCFNIYLLILYSYVSSGTLKKRVLTTSIFLSLPISRKDFLLGNYLVMFTYLIVSFIVTVLITLSAFLFKGFVDWNHILGLCLMLLVTGFLGFFNYFILFLFKYAYIFVYSLYLLTMLSVGFLLDFFDYSLILIIEHPNYLLIYIGIFVLSSFVFITLSLMQFLKRDLV</sequence>
<feature type="transmembrane region" description="Helical" evidence="1">
    <location>
        <begin position="12"/>
        <end position="39"/>
    </location>
</feature>
<keyword evidence="1" id="KW-0812">Transmembrane</keyword>